<sequence>MQVYYYLPLGVYDPFKRIYVYISTEPAVVYAYGEAVESVKLSLCSLANKPL</sequence>
<reference evidence="1 2" key="2">
    <citation type="journal article" date="2017" name="Antonie Van Leeuwenhoek">
        <title>Rhizobium rhizosphaerae sp. nov., a novel species isolated from rice rhizosphere.</title>
        <authorList>
            <person name="Zhao J.J."/>
            <person name="Zhang J."/>
            <person name="Zhang R.J."/>
            <person name="Zhang C.W."/>
            <person name="Yin H.Q."/>
            <person name="Zhang X.X."/>
        </authorList>
    </citation>
    <scope>NUCLEOTIDE SEQUENCE [LARGE SCALE GENOMIC DNA]</scope>
    <source>
        <strain evidence="1 2">ACAM 611</strain>
    </source>
</reference>
<accession>H5T9B8</accession>
<reference evidence="1 2" key="1">
    <citation type="journal article" date="2012" name="J. Bacteriol.">
        <title>Genome sequence of proteorhodopsin-containing sea ice bacterium Glaciecola punicea ACAM 611T.</title>
        <authorList>
            <person name="Qin Q.-L."/>
            <person name="Xie B.-B."/>
            <person name="Shu Y.-L."/>
            <person name="Rong J.-C."/>
            <person name="Zhao D.-L."/>
            <person name="Zhang X.-Y."/>
            <person name="Chen X.-L."/>
            <person name="Zhou B.-C."/>
            <person name="Zhanga Y.-Z."/>
        </authorList>
    </citation>
    <scope>NUCLEOTIDE SEQUENCE [LARGE SCALE GENOMIC DNA]</scope>
    <source>
        <strain evidence="1 2">ACAM 611</strain>
    </source>
</reference>
<dbReference type="AlphaFoldDB" id="H5T9B8"/>
<name>H5T9B8_9ALTE</name>
<gene>
    <name evidence="1" type="ORF">GPUN_0757</name>
</gene>
<evidence type="ECO:0000313" key="2">
    <source>
        <dbReference type="Proteomes" id="UP000053586"/>
    </source>
</evidence>
<protein>
    <submittedName>
        <fullName evidence="1">Uncharacterized protein</fullName>
    </submittedName>
</protein>
<comment type="caution">
    <text evidence="1">The sequence shown here is derived from an EMBL/GenBank/DDBJ whole genome shotgun (WGS) entry which is preliminary data.</text>
</comment>
<dbReference type="Proteomes" id="UP000053586">
    <property type="component" value="Unassembled WGS sequence"/>
</dbReference>
<organism evidence="1 2">
    <name type="scientific">Glaciecola punicea ACAM 611</name>
    <dbReference type="NCBI Taxonomy" id="1121923"/>
    <lineage>
        <taxon>Bacteria</taxon>
        <taxon>Pseudomonadati</taxon>
        <taxon>Pseudomonadota</taxon>
        <taxon>Gammaproteobacteria</taxon>
        <taxon>Alteromonadales</taxon>
        <taxon>Alteromonadaceae</taxon>
        <taxon>Glaciecola</taxon>
    </lineage>
</organism>
<keyword evidence="2" id="KW-1185">Reference proteome</keyword>
<evidence type="ECO:0000313" key="1">
    <source>
        <dbReference type="EMBL" id="GAB54895.1"/>
    </source>
</evidence>
<dbReference type="EMBL" id="BAET01000007">
    <property type="protein sequence ID" value="GAB54895.1"/>
    <property type="molecule type" value="Genomic_DNA"/>
</dbReference>
<proteinExistence type="predicted"/>